<keyword evidence="9" id="KW-0812">Transmembrane</keyword>
<dbReference type="Gene3D" id="3.50.50.60">
    <property type="entry name" value="FAD/NAD(P)-binding domain"/>
    <property type="match status" value="2"/>
</dbReference>
<evidence type="ECO:0000256" key="6">
    <source>
        <dbReference type="ARBA" id="ARBA00023002"/>
    </source>
</evidence>
<evidence type="ECO:0000256" key="7">
    <source>
        <dbReference type="ARBA" id="ARBA00034551"/>
    </source>
</evidence>
<organism evidence="11 12">
    <name type="scientific">Circinella minor</name>
    <dbReference type="NCBI Taxonomy" id="1195481"/>
    <lineage>
        <taxon>Eukaryota</taxon>
        <taxon>Fungi</taxon>
        <taxon>Fungi incertae sedis</taxon>
        <taxon>Mucoromycota</taxon>
        <taxon>Mucoromycotina</taxon>
        <taxon>Mucoromycetes</taxon>
        <taxon>Mucorales</taxon>
        <taxon>Lichtheimiaceae</taxon>
        <taxon>Circinella</taxon>
    </lineage>
</organism>
<evidence type="ECO:0000256" key="1">
    <source>
        <dbReference type="ARBA" id="ARBA00001911"/>
    </source>
</evidence>
<keyword evidence="12" id="KW-1185">Reference proteome</keyword>
<keyword evidence="5 8" id="KW-0125">Carotenoid biosynthesis</keyword>
<evidence type="ECO:0000259" key="10">
    <source>
        <dbReference type="Pfam" id="PF01593"/>
    </source>
</evidence>
<dbReference type="InterPro" id="IPR008150">
    <property type="entry name" value="Phytoene_DH_bac_CS"/>
</dbReference>
<dbReference type="PROSITE" id="PS00982">
    <property type="entry name" value="PHYTOENE_DH"/>
    <property type="match status" value="1"/>
</dbReference>
<evidence type="ECO:0000256" key="5">
    <source>
        <dbReference type="ARBA" id="ARBA00022746"/>
    </source>
</evidence>
<comment type="pathway">
    <text evidence="2 8">Carotenoid biosynthesis.</text>
</comment>
<feature type="domain" description="Amine oxidase" evidence="10">
    <location>
        <begin position="19"/>
        <end position="492"/>
    </location>
</feature>
<evidence type="ECO:0000256" key="2">
    <source>
        <dbReference type="ARBA" id="ARBA00004829"/>
    </source>
</evidence>
<dbReference type="Pfam" id="PF01593">
    <property type="entry name" value="Amino_oxidase"/>
    <property type="match status" value="1"/>
</dbReference>
<evidence type="ECO:0000256" key="8">
    <source>
        <dbReference type="RuleBase" id="RU362075"/>
    </source>
</evidence>
<evidence type="ECO:0000256" key="3">
    <source>
        <dbReference type="ARBA" id="ARBA00006046"/>
    </source>
</evidence>
<dbReference type="FunFam" id="3.50.50.60:FF:000171">
    <property type="entry name" value="zeta-carotene-forming phytoene desaturase"/>
    <property type="match status" value="1"/>
</dbReference>
<dbReference type="PANTHER" id="PTHR43734">
    <property type="entry name" value="PHYTOENE DESATURASE"/>
    <property type="match status" value="1"/>
</dbReference>
<dbReference type="PROSITE" id="PS51257">
    <property type="entry name" value="PROKAR_LIPOPROTEIN"/>
    <property type="match status" value="1"/>
</dbReference>
<evidence type="ECO:0000256" key="4">
    <source>
        <dbReference type="ARBA" id="ARBA00013293"/>
    </source>
</evidence>
<dbReference type="NCBIfam" id="TIGR02734">
    <property type="entry name" value="crtI_fam"/>
    <property type="match status" value="1"/>
</dbReference>
<comment type="similarity">
    <text evidence="3 8">Belongs to the carotenoid/retinoid oxidoreductase family.</text>
</comment>
<dbReference type="InterPro" id="IPR036188">
    <property type="entry name" value="FAD/NAD-bd_sf"/>
</dbReference>
<dbReference type="GO" id="GO:0016166">
    <property type="term" value="F:phytoene dehydrogenase activity"/>
    <property type="evidence" value="ECO:0007669"/>
    <property type="project" value="UniProtKB-ARBA"/>
</dbReference>
<dbReference type="OrthoDB" id="7777654at2759"/>
<evidence type="ECO:0000313" key="12">
    <source>
        <dbReference type="Proteomes" id="UP000646827"/>
    </source>
</evidence>
<gene>
    <name evidence="11" type="ORF">INT45_001323</name>
</gene>
<dbReference type="InterPro" id="IPR002937">
    <property type="entry name" value="Amino_oxidase"/>
</dbReference>
<proteinExistence type="inferred from homology"/>
<evidence type="ECO:0000313" key="11">
    <source>
        <dbReference type="EMBL" id="KAG2224205.1"/>
    </source>
</evidence>
<keyword evidence="9" id="KW-1133">Transmembrane helix</keyword>
<dbReference type="PANTHER" id="PTHR43734:SF1">
    <property type="entry name" value="PHYTOENE DESATURASE"/>
    <property type="match status" value="1"/>
</dbReference>
<dbReference type="EMBL" id="JAEPRB010000047">
    <property type="protein sequence ID" value="KAG2224205.1"/>
    <property type="molecule type" value="Genomic_DNA"/>
</dbReference>
<comment type="cofactor">
    <cofactor evidence="1">
        <name>NAD(+)</name>
        <dbReference type="ChEBI" id="CHEBI:57540"/>
    </cofactor>
</comment>
<dbReference type="AlphaFoldDB" id="A0A8H7S8T5"/>
<feature type="transmembrane region" description="Helical" evidence="9">
    <location>
        <begin position="536"/>
        <end position="554"/>
    </location>
</feature>
<evidence type="ECO:0000256" key="9">
    <source>
        <dbReference type="SAM" id="Phobius"/>
    </source>
</evidence>
<comment type="caution">
    <text evidence="11">The sequence shown here is derived from an EMBL/GenBank/DDBJ whole genome shotgun (WGS) entry which is preliminary data.</text>
</comment>
<dbReference type="Proteomes" id="UP000646827">
    <property type="component" value="Unassembled WGS sequence"/>
</dbReference>
<protein>
    <recommendedName>
        <fullName evidence="4">Phytoene desaturase</fullName>
    </recommendedName>
    <alternativeName>
        <fullName evidence="7">Phytoene desaturase (3,4-didehydrolycopene-forming)</fullName>
    </alternativeName>
</protein>
<keyword evidence="6 8" id="KW-0560">Oxidoreductase</keyword>
<dbReference type="GO" id="GO:0016117">
    <property type="term" value="P:carotenoid biosynthetic process"/>
    <property type="evidence" value="ECO:0007669"/>
    <property type="project" value="UniProtKB-KW"/>
</dbReference>
<dbReference type="SUPFAM" id="SSF51905">
    <property type="entry name" value="FAD/NAD(P)-binding domain"/>
    <property type="match status" value="1"/>
</dbReference>
<dbReference type="InterPro" id="IPR014105">
    <property type="entry name" value="Carotenoid/retinoid_OxRdtase"/>
</dbReference>
<sequence length="582" mass="66170">MSSQEKQKHIIVIGAGAGGTACAARLAREGFKVTVVEKNDFNGGRCSLIHHEGYRFDQGPSLYLMPKLFKETFADLDENINAHLNLLRCQNNYKIHFEDGDKIHLTSDLTKMKPEMERVEGTHGFSRFLDFLNETHEHYERGTLIAIKRNFESLWDMIRIQYAPEIFKLHLFDRIYARASKYFKTKKMRMAFTFQTMYMGMSPYDAPAVYSLLQYTEFAEGIWYPEGGFNMVIQKLEKIARDKYGATFRYESPVAKINTQGNQATGVTLESGEVIEADAVVCNADLVYAYHKLLPPCHWTQNTLASKKLTSSSISFYWSMDRKVTELDVHNIFLAEAYQESFDEIFVDNTLPSEPSFYVNVPSRIDPSAAPADKDSIIVLVPIGHMRGADAASTPEDYQDLVNRAREMVLSVLCRRLGLAHFKDWIAHEIVNDPAVWQQKFNLWRGSILGLSHDVLQVLWFRPSTKDSTGRFDNLFFVGASTHPGTGVPIVLAGSKLTSNQVCNHFSKTPKPSQLLLKEEEQKIIYKPESGMTPSYWYSVLSLFILVFAFFVSFPSEQFGHPTAAAYINSCLPAQFRVAVYE</sequence>
<accession>A0A8H7S8T5</accession>
<keyword evidence="9" id="KW-0472">Membrane</keyword>
<name>A0A8H7S8T5_9FUNG</name>
<reference evidence="11 12" key="1">
    <citation type="submission" date="2020-12" db="EMBL/GenBank/DDBJ databases">
        <title>Metabolic potential, ecology and presence of endohyphal bacteria is reflected in genomic diversity of Mucoromycotina.</title>
        <authorList>
            <person name="Muszewska A."/>
            <person name="Okrasinska A."/>
            <person name="Steczkiewicz K."/>
            <person name="Drgas O."/>
            <person name="Orlowska M."/>
            <person name="Perlinska-Lenart U."/>
            <person name="Aleksandrzak-Piekarczyk T."/>
            <person name="Szatraj K."/>
            <person name="Zielenkiewicz U."/>
            <person name="Pilsyk S."/>
            <person name="Malc E."/>
            <person name="Mieczkowski P."/>
            <person name="Kruszewska J.S."/>
            <person name="Biernat P."/>
            <person name="Pawlowska J."/>
        </authorList>
    </citation>
    <scope>NUCLEOTIDE SEQUENCE [LARGE SCALE GENOMIC DNA]</scope>
    <source>
        <strain evidence="11 12">CBS 142.35</strain>
    </source>
</reference>